<reference evidence="1 2" key="1">
    <citation type="submission" date="2024-01" db="EMBL/GenBank/DDBJ databases">
        <title>The genomes of 5 underutilized Papilionoideae crops provide insights into root nodulation and disease resistanc.</title>
        <authorList>
            <person name="Jiang F."/>
        </authorList>
    </citation>
    <scope>NUCLEOTIDE SEQUENCE [LARGE SCALE GENOMIC DNA]</scope>
    <source>
        <strain evidence="1">DUOXIRENSHENG_FW03</strain>
        <tissue evidence="1">Leaves</tissue>
    </source>
</reference>
<dbReference type="EMBL" id="JAYMYS010000002">
    <property type="protein sequence ID" value="KAK7406599.1"/>
    <property type="molecule type" value="Genomic_DNA"/>
</dbReference>
<organism evidence="1 2">
    <name type="scientific">Psophocarpus tetragonolobus</name>
    <name type="common">Winged bean</name>
    <name type="synonym">Dolichos tetragonolobus</name>
    <dbReference type="NCBI Taxonomy" id="3891"/>
    <lineage>
        <taxon>Eukaryota</taxon>
        <taxon>Viridiplantae</taxon>
        <taxon>Streptophyta</taxon>
        <taxon>Embryophyta</taxon>
        <taxon>Tracheophyta</taxon>
        <taxon>Spermatophyta</taxon>
        <taxon>Magnoliopsida</taxon>
        <taxon>eudicotyledons</taxon>
        <taxon>Gunneridae</taxon>
        <taxon>Pentapetalae</taxon>
        <taxon>rosids</taxon>
        <taxon>fabids</taxon>
        <taxon>Fabales</taxon>
        <taxon>Fabaceae</taxon>
        <taxon>Papilionoideae</taxon>
        <taxon>50 kb inversion clade</taxon>
        <taxon>NPAAA clade</taxon>
        <taxon>indigoferoid/millettioid clade</taxon>
        <taxon>Phaseoleae</taxon>
        <taxon>Psophocarpus</taxon>
    </lineage>
</organism>
<gene>
    <name evidence="1" type="ORF">VNO78_08228</name>
</gene>
<proteinExistence type="predicted"/>
<sequence length="106" mass="12212">MLLNGLCFESDESWKVDGALRALEHIDIWIPPWSNSLNDLAFQIMYEQIDLFAMQHFGSFTNLAEMNELSKARAILTMAHKKNPQNIDIWLAAFRAELKHGYSKEA</sequence>
<dbReference type="Proteomes" id="UP001386955">
    <property type="component" value="Unassembled WGS sequence"/>
</dbReference>
<accession>A0AAN9XT66</accession>
<comment type="caution">
    <text evidence="1">The sequence shown here is derived from an EMBL/GenBank/DDBJ whole genome shotgun (WGS) entry which is preliminary data.</text>
</comment>
<name>A0AAN9XT66_PSOTE</name>
<evidence type="ECO:0000313" key="2">
    <source>
        <dbReference type="Proteomes" id="UP001386955"/>
    </source>
</evidence>
<evidence type="ECO:0000313" key="1">
    <source>
        <dbReference type="EMBL" id="KAK7406599.1"/>
    </source>
</evidence>
<protein>
    <submittedName>
        <fullName evidence="1">Uncharacterized protein</fullName>
    </submittedName>
</protein>
<dbReference type="AlphaFoldDB" id="A0AAN9XT66"/>
<keyword evidence="2" id="KW-1185">Reference proteome</keyword>